<reference evidence="1 2" key="1">
    <citation type="journal article" date="2016" name="Sci. Rep.">
        <title>Complete genome sequence and transcriptomic analysis of a novel marine strain Bacillus weihaiensis reveals the mechanism of brown algae degradation.</title>
        <authorList>
            <person name="Zhu Y."/>
            <person name="Chen P."/>
            <person name="Bao Y."/>
            <person name="Men Y."/>
            <person name="Zeng Y."/>
            <person name="Yang J."/>
            <person name="Sun J."/>
            <person name="Sun Y."/>
        </authorList>
    </citation>
    <scope>NUCLEOTIDE SEQUENCE [LARGE SCALE GENOMIC DNA]</scope>
    <source>
        <strain evidence="1 2">Alg07</strain>
    </source>
</reference>
<dbReference type="OrthoDB" id="1675670at2"/>
<name>A0A1L3MRD1_9BACI</name>
<organism evidence="1 2">
    <name type="scientific">Bacillus weihaiensis</name>
    <dbReference type="NCBI Taxonomy" id="1547283"/>
    <lineage>
        <taxon>Bacteria</taxon>
        <taxon>Bacillati</taxon>
        <taxon>Bacillota</taxon>
        <taxon>Bacilli</taxon>
        <taxon>Bacillales</taxon>
        <taxon>Bacillaceae</taxon>
        <taxon>Bacillus</taxon>
    </lineage>
</organism>
<evidence type="ECO:0000313" key="2">
    <source>
        <dbReference type="Proteomes" id="UP000181936"/>
    </source>
</evidence>
<dbReference type="Gene3D" id="1.20.1260.10">
    <property type="match status" value="2"/>
</dbReference>
<dbReference type="InterPro" id="IPR021617">
    <property type="entry name" value="DUF3231"/>
</dbReference>
<dbReference type="EMBL" id="CP016020">
    <property type="protein sequence ID" value="APH04886.1"/>
    <property type="molecule type" value="Genomic_DNA"/>
</dbReference>
<gene>
    <name evidence="1" type="ORF">A9C19_09065</name>
</gene>
<dbReference type="AlphaFoldDB" id="A0A1L3MRD1"/>
<proteinExistence type="predicted"/>
<dbReference type="InterPro" id="IPR012347">
    <property type="entry name" value="Ferritin-like"/>
</dbReference>
<dbReference type="Pfam" id="PF11553">
    <property type="entry name" value="DUF3231"/>
    <property type="match status" value="2"/>
</dbReference>
<dbReference type="STRING" id="1547283.A9C19_09065"/>
<accession>A0A1L3MRD1</accession>
<dbReference type="Proteomes" id="UP000181936">
    <property type="component" value="Chromosome"/>
</dbReference>
<keyword evidence="2" id="KW-1185">Reference proteome</keyword>
<dbReference type="RefSeq" id="WP_072579681.1">
    <property type="nucleotide sequence ID" value="NZ_CP016020.1"/>
</dbReference>
<protein>
    <submittedName>
        <fullName evidence="1">Uncharacterized protein</fullName>
    </submittedName>
</protein>
<dbReference type="KEGG" id="bwh:A9C19_09065"/>
<evidence type="ECO:0000313" key="1">
    <source>
        <dbReference type="EMBL" id="APH04886.1"/>
    </source>
</evidence>
<sequence>MTSTSSSLSSIEMSQLWGSYINDSALLCQLSHFSVHTDDEKIKALLLKCCELSKGHLKTLKELFDKEQFAVPYGFKVNEDCYLTSSRLYTDSFYLTYILHMSRIALQTYSLSLSYSSRADIFSYFSECINETGELLRTVTALLMERGEYVKPPEIPVPTTKGYVEGQHSLSGFIGKKRSLTVIEISQLFANFERNQLGMKVMTSFLQVSKDPEVKKLMNRGIEIATKHCDILENKLIENHLPAPISSDVGITESTEPTFSEKLMTFYTSSLIGLSVGYYGQALGVSPRRDLGINYDRLIHELLLFSEDAAQLMIKKEWLEQPPIAPDRDKLIHE</sequence>